<dbReference type="SUPFAM" id="SSF55729">
    <property type="entry name" value="Acyl-CoA N-acyltransferases (Nat)"/>
    <property type="match status" value="2"/>
</dbReference>
<dbReference type="PROSITE" id="PS51186">
    <property type="entry name" value="GNAT"/>
    <property type="match status" value="1"/>
</dbReference>
<evidence type="ECO:0000313" key="3">
    <source>
        <dbReference type="Proteomes" id="UP000199103"/>
    </source>
</evidence>
<feature type="domain" description="N-acetyltransferase" evidence="1">
    <location>
        <begin position="8"/>
        <end position="174"/>
    </location>
</feature>
<dbReference type="GO" id="GO:0016747">
    <property type="term" value="F:acyltransferase activity, transferring groups other than amino-acyl groups"/>
    <property type="evidence" value="ECO:0007669"/>
    <property type="project" value="InterPro"/>
</dbReference>
<proteinExistence type="predicted"/>
<gene>
    <name evidence="2" type="ORF">SAMN04489812_3622</name>
</gene>
<keyword evidence="2" id="KW-0808">Transferase</keyword>
<dbReference type="EMBL" id="LT629772">
    <property type="protein sequence ID" value="SDS95620.1"/>
    <property type="molecule type" value="Genomic_DNA"/>
</dbReference>
<evidence type="ECO:0000259" key="1">
    <source>
        <dbReference type="PROSITE" id="PS51186"/>
    </source>
</evidence>
<reference evidence="2 3" key="1">
    <citation type="submission" date="2016-10" db="EMBL/GenBank/DDBJ databases">
        <authorList>
            <person name="de Groot N.N."/>
        </authorList>
    </citation>
    <scope>NUCLEOTIDE SEQUENCE [LARGE SCALE GENOMIC DNA]</scope>
    <source>
        <strain evidence="2 3">DSM 21800</strain>
    </source>
</reference>
<dbReference type="RefSeq" id="WP_091526876.1">
    <property type="nucleotide sequence ID" value="NZ_LT629772.1"/>
</dbReference>
<dbReference type="OrthoDB" id="4119890at2"/>
<dbReference type="Gene3D" id="3.40.630.30">
    <property type="match status" value="1"/>
</dbReference>
<dbReference type="CDD" id="cd04301">
    <property type="entry name" value="NAT_SF"/>
    <property type="match status" value="1"/>
</dbReference>
<dbReference type="Proteomes" id="UP000199103">
    <property type="component" value="Chromosome I"/>
</dbReference>
<dbReference type="InterPro" id="IPR016181">
    <property type="entry name" value="Acyl_CoA_acyltransferase"/>
</dbReference>
<protein>
    <submittedName>
        <fullName evidence="2">Acetyltransferase (GNAT) domain-containing protein</fullName>
    </submittedName>
</protein>
<name>A0A1H1WG33_9ACTN</name>
<dbReference type="STRING" id="630515.SAMN04489812_3622"/>
<organism evidence="2 3">
    <name type="scientific">Microlunatus soli</name>
    <dbReference type="NCBI Taxonomy" id="630515"/>
    <lineage>
        <taxon>Bacteria</taxon>
        <taxon>Bacillati</taxon>
        <taxon>Actinomycetota</taxon>
        <taxon>Actinomycetes</taxon>
        <taxon>Propionibacteriales</taxon>
        <taxon>Propionibacteriaceae</taxon>
        <taxon>Microlunatus</taxon>
    </lineage>
</organism>
<sequence length="341" mass="37047">MHRDLQIVRVDPFDAASYDSWYDCYAAAERADRGAHAPLWTLEESRSELQQVSDRIDRRAFIARRGDEVVAAAKLGMSLKDNTHRAGLGVYVPAAHRRQGIGSQVLAEVERQATDAGRSTVVAESSWPYRLGPDGAGAPGREFARRHGYALAIGDVMRQLPLPVREVDLDRLAAAAAERHGGYRLRSWSGPVPDEVVAGWAVLDASLETEAPTGELDLQPTTADVAAIREQEALHADQQRTSYGTVAVDHEDNVAAYTQLVVSGQDGNAYQWGTLVRSADRGHRLGLAVKVANLRQLQTSGGAAAAVITYNADSNTHMNAVNEQLGFVPAERLGEFQKRFG</sequence>
<dbReference type="Pfam" id="PF00583">
    <property type="entry name" value="Acetyltransf_1"/>
    <property type="match status" value="1"/>
</dbReference>
<accession>A0A1H1WG33</accession>
<keyword evidence="3" id="KW-1185">Reference proteome</keyword>
<evidence type="ECO:0000313" key="2">
    <source>
        <dbReference type="EMBL" id="SDS95620.1"/>
    </source>
</evidence>
<dbReference type="AlphaFoldDB" id="A0A1H1WG33"/>
<dbReference type="InterPro" id="IPR000182">
    <property type="entry name" value="GNAT_dom"/>
</dbReference>